<dbReference type="Proteomes" id="UP000007347">
    <property type="component" value="Chromosome"/>
</dbReference>
<proteinExistence type="predicted"/>
<feature type="transmembrane region" description="Helical" evidence="8">
    <location>
        <begin position="193"/>
        <end position="211"/>
    </location>
</feature>
<dbReference type="GO" id="GO:0016780">
    <property type="term" value="F:phosphotransferase activity, for other substituted phosphate groups"/>
    <property type="evidence" value="ECO:0007669"/>
    <property type="project" value="InterPro"/>
</dbReference>
<dbReference type="GO" id="GO:0005886">
    <property type="term" value="C:plasma membrane"/>
    <property type="evidence" value="ECO:0007669"/>
    <property type="project" value="UniProtKB-SubCell"/>
</dbReference>
<keyword evidence="4 8" id="KW-0812">Transmembrane</keyword>
<evidence type="ECO:0000256" key="1">
    <source>
        <dbReference type="ARBA" id="ARBA00004651"/>
    </source>
</evidence>
<feature type="binding site" evidence="7">
    <location>
        <position position="162"/>
    </location>
    <ligand>
        <name>Mg(2+)</name>
        <dbReference type="ChEBI" id="CHEBI:18420"/>
    </ligand>
</feature>
<sequence length="353" mass="39899">MNYTNLSKHLLFAIFLFLVSAAISWLLIKRVKVMDIPNGRSSHKTSTPTIGGVAIVFTFFFSMLLIYFVEDKPMITERYFLGFTFSSLLIAGMSLYDDLKQKAFYIRLLTHVVAVIIVMSFGIIIHEVNFGYNLLFVNNNSLGMIGYFITFWWIMGMINAYNFMDGLNGMAGGNAIIATVFFCIISFSQGSNFTYIVSYTLGAGVLGFLVFNFPKGKLFMGDVGSTFLGFTFAVLSIIASLYDSAHTSLLVIPLLFFHFIYDTFFTFLRRLFKGENVFQAHRTHLYQLFNRMGYKHVTVTGFYCAVAFIQGIGAIGMVTIPGLARLLVFIPYLIFQIIYSIIVILYARKKGLL</sequence>
<keyword evidence="7" id="KW-0460">Magnesium</keyword>
<comment type="cofactor">
    <cofactor evidence="7">
        <name>Mg(2+)</name>
        <dbReference type="ChEBI" id="CHEBI:18420"/>
    </cofactor>
</comment>
<evidence type="ECO:0000256" key="5">
    <source>
        <dbReference type="ARBA" id="ARBA00022989"/>
    </source>
</evidence>
<feature type="binding site" evidence="7">
    <location>
        <position position="222"/>
    </location>
    <ligand>
        <name>Mg(2+)</name>
        <dbReference type="ChEBI" id="CHEBI:18420"/>
    </ligand>
</feature>
<dbReference type="Pfam" id="PF00953">
    <property type="entry name" value="Glycos_transf_4"/>
    <property type="match status" value="1"/>
</dbReference>
<keyword evidence="2" id="KW-1003">Cell membrane</keyword>
<dbReference type="EC" id="2.7.8.-" evidence="9"/>
<keyword evidence="10" id="KW-1185">Reference proteome</keyword>
<dbReference type="KEGG" id="dto:TOL2_C07770"/>
<keyword evidence="6 8" id="KW-0472">Membrane</keyword>
<dbReference type="InterPro" id="IPR000715">
    <property type="entry name" value="Glycosyl_transferase_4"/>
</dbReference>
<dbReference type="STRING" id="651182.TOL2_C07770"/>
<feature type="transmembrane region" description="Helical" evidence="8">
    <location>
        <begin position="297"/>
        <end position="320"/>
    </location>
</feature>
<dbReference type="EMBL" id="FO203503">
    <property type="protein sequence ID" value="CCK78945.1"/>
    <property type="molecule type" value="Genomic_DNA"/>
</dbReference>
<dbReference type="GO" id="GO:0071555">
    <property type="term" value="P:cell wall organization"/>
    <property type="evidence" value="ECO:0007669"/>
    <property type="project" value="TreeGrafter"/>
</dbReference>
<protein>
    <submittedName>
        <fullName evidence="9">WecA: putative undecaprenyl-phosphate alpha-N-acetylglucosaminyl 1-phosphate transferase</fullName>
        <ecNumber evidence="9">2.7.8.-</ecNumber>
    </submittedName>
</protein>
<feature type="transmembrane region" description="Helical" evidence="8">
    <location>
        <begin position="223"/>
        <end position="242"/>
    </location>
</feature>
<evidence type="ECO:0000256" key="2">
    <source>
        <dbReference type="ARBA" id="ARBA00022475"/>
    </source>
</evidence>
<dbReference type="AlphaFoldDB" id="K0NDR0"/>
<dbReference type="GO" id="GO:0009103">
    <property type="term" value="P:lipopolysaccharide biosynthetic process"/>
    <property type="evidence" value="ECO:0007669"/>
    <property type="project" value="TreeGrafter"/>
</dbReference>
<dbReference type="PANTHER" id="PTHR22926">
    <property type="entry name" value="PHOSPHO-N-ACETYLMURAMOYL-PENTAPEPTIDE-TRANSFERASE"/>
    <property type="match status" value="1"/>
</dbReference>
<organism evidence="9 10">
    <name type="scientific">Desulfobacula toluolica (strain DSM 7467 / Tol2)</name>
    <dbReference type="NCBI Taxonomy" id="651182"/>
    <lineage>
        <taxon>Bacteria</taxon>
        <taxon>Pseudomonadati</taxon>
        <taxon>Thermodesulfobacteriota</taxon>
        <taxon>Desulfobacteria</taxon>
        <taxon>Desulfobacterales</taxon>
        <taxon>Desulfobacteraceae</taxon>
        <taxon>Desulfobacula</taxon>
    </lineage>
</organism>
<accession>K0NDR0</accession>
<keyword evidence="7" id="KW-0479">Metal-binding</keyword>
<feature type="transmembrane region" description="Helical" evidence="8">
    <location>
        <begin position="326"/>
        <end position="347"/>
    </location>
</feature>
<evidence type="ECO:0000256" key="8">
    <source>
        <dbReference type="SAM" id="Phobius"/>
    </source>
</evidence>
<evidence type="ECO:0000256" key="7">
    <source>
        <dbReference type="PIRSR" id="PIRSR600715-1"/>
    </source>
</evidence>
<name>K0NDR0_DESTT</name>
<dbReference type="GO" id="GO:0046872">
    <property type="term" value="F:metal ion binding"/>
    <property type="evidence" value="ECO:0007669"/>
    <property type="project" value="UniProtKB-KW"/>
</dbReference>
<gene>
    <name evidence="9" type="primary">wecA</name>
    <name evidence="9" type="ordered locus">TOL2_C07770</name>
</gene>
<dbReference type="CDD" id="cd06853">
    <property type="entry name" value="GT_WecA_like"/>
    <property type="match status" value="1"/>
</dbReference>
<reference evidence="9 10" key="1">
    <citation type="journal article" date="2013" name="Environ. Microbiol.">
        <title>Complete genome, catabolic sub-proteomes and key-metabolites of Desulfobacula toluolica Tol2, a marine, aromatic compound-degrading, sulfate-reducing bacterium.</title>
        <authorList>
            <person name="Wohlbrand L."/>
            <person name="Jacob J.H."/>
            <person name="Kube M."/>
            <person name="Mussmann M."/>
            <person name="Jarling R."/>
            <person name="Beck A."/>
            <person name="Amann R."/>
            <person name="Wilkes H."/>
            <person name="Reinhardt R."/>
            <person name="Rabus R."/>
        </authorList>
    </citation>
    <scope>NUCLEOTIDE SEQUENCE [LARGE SCALE GENOMIC DNA]</scope>
    <source>
        <strain evidence="10">DSM 7467 / Tol2</strain>
    </source>
</reference>
<feature type="transmembrane region" description="Helical" evidence="8">
    <location>
        <begin position="6"/>
        <end position="28"/>
    </location>
</feature>
<dbReference type="PANTHER" id="PTHR22926:SF3">
    <property type="entry name" value="UNDECAPRENYL-PHOSPHATE ALPHA-N-ACETYLGLUCOSAMINYL 1-PHOSPHATE TRANSFERASE"/>
    <property type="match status" value="1"/>
</dbReference>
<dbReference type="HOGENOM" id="CLU_023982_3_0_7"/>
<evidence type="ECO:0000256" key="6">
    <source>
        <dbReference type="ARBA" id="ARBA00023136"/>
    </source>
</evidence>
<evidence type="ECO:0000313" key="10">
    <source>
        <dbReference type="Proteomes" id="UP000007347"/>
    </source>
</evidence>
<dbReference type="GO" id="GO:0044038">
    <property type="term" value="P:cell wall macromolecule biosynthetic process"/>
    <property type="evidence" value="ECO:0007669"/>
    <property type="project" value="TreeGrafter"/>
</dbReference>
<comment type="subcellular location">
    <subcellularLocation>
        <location evidence="1">Cell membrane</location>
        <topology evidence="1">Multi-pass membrane protein</topology>
    </subcellularLocation>
</comment>
<keyword evidence="3 9" id="KW-0808">Transferase</keyword>
<feature type="transmembrane region" description="Helical" evidence="8">
    <location>
        <begin position="248"/>
        <end position="268"/>
    </location>
</feature>
<evidence type="ECO:0000256" key="3">
    <source>
        <dbReference type="ARBA" id="ARBA00022679"/>
    </source>
</evidence>
<dbReference type="PATRIC" id="fig|651182.5.peg.932"/>
<evidence type="ECO:0000313" key="9">
    <source>
        <dbReference type="EMBL" id="CCK78945.1"/>
    </source>
</evidence>
<feature type="transmembrane region" description="Helical" evidence="8">
    <location>
        <begin position="171"/>
        <end position="187"/>
    </location>
</feature>
<feature type="transmembrane region" description="Helical" evidence="8">
    <location>
        <begin position="79"/>
        <end position="96"/>
    </location>
</feature>
<feature type="transmembrane region" description="Helical" evidence="8">
    <location>
        <begin position="108"/>
        <end position="125"/>
    </location>
</feature>
<keyword evidence="5 8" id="KW-1133">Transmembrane helix</keyword>
<feature type="transmembrane region" description="Helical" evidence="8">
    <location>
        <begin position="49"/>
        <end position="67"/>
    </location>
</feature>
<evidence type="ECO:0000256" key="4">
    <source>
        <dbReference type="ARBA" id="ARBA00022692"/>
    </source>
</evidence>